<proteinExistence type="predicted"/>
<evidence type="ECO:0000313" key="2">
    <source>
        <dbReference type="Proteomes" id="UP000235659"/>
    </source>
</evidence>
<name>A0ABX4V6J3_9BURK</name>
<comment type="caution">
    <text evidence="1">The sequence shown here is derived from an EMBL/GenBank/DDBJ whole genome shotgun (WGS) entry which is preliminary data.</text>
</comment>
<dbReference type="EMBL" id="PNXY01000007">
    <property type="protein sequence ID" value="PMS31140.1"/>
    <property type="molecule type" value="Genomic_DNA"/>
</dbReference>
<sequence length="129" mass="14807">MLREQQTRVPQRFHQTLCADQTHGSAQSVQQTWQTGQFAFPTQIAETAEVVMHRSTPAVQKCVEIDAFFCKRVEITALKGLKRWQGLRWFKRSAKVSGGMPRGITRITWLYITVSRLRGFPSGVSRDLR</sequence>
<reference evidence="1 2" key="1">
    <citation type="submission" date="2018-01" db="EMBL/GenBank/DDBJ databases">
        <title>Whole genome analyses suggest that Burkholderia sensu lato contains two further novel genera in the rhizoxinica-symbiotica group Mycetohabitans gen. nov., and Trinickia gen. nov.: implications for the evolution of diazotrophy and nodulation in the Burkholderiaceae.</title>
        <authorList>
            <person name="Estrada-de los Santos P."/>
            <person name="Palmer M."/>
            <person name="Chavez-Ramirez B."/>
            <person name="Beukes C."/>
            <person name="Steenkamp E.T."/>
            <person name="Hirsch A.M."/>
            <person name="Manyaka P."/>
            <person name="Maluk M."/>
            <person name="Lafos M."/>
            <person name="Crook M."/>
            <person name="Gross E."/>
            <person name="Simon M.F."/>
            <person name="Bueno dos Reis Junior F."/>
            <person name="Poole P.S."/>
            <person name="Venter S.N."/>
            <person name="James E.K."/>
        </authorList>
    </citation>
    <scope>NUCLEOTIDE SEQUENCE [LARGE SCALE GENOMIC DNA]</scope>
    <source>
        <strain evidence="1 2">WSM 3937</strain>
    </source>
</reference>
<accession>A0ABX4V6J3</accession>
<gene>
    <name evidence="1" type="ORF">C0Z16_13040</name>
</gene>
<dbReference type="Proteomes" id="UP000235659">
    <property type="component" value="Unassembled WGS sequence"/>
</dbReference>
<keyword evidence="2" id="KW-1185">Reference proteome</keyword>
<evidence type="ECO:0000313" key="1">
    <source>
        <dbReference type="EMBL" id="PMS31140.1"/>
    </source>
</evidence>
<protein>
    <submittedName>
        <fullName evidence="1">Uncharacterized protein</fullName>
    </submittedName>
</protein>
<organism evidence="1 2">
    <name type="scientific">Paraburkholderia rhynchosiae</name>
    <dbReference type="NCBI Taxonomy" id="487049"/>
    <lineage>
        <taxon>Bacteria</taxon>
        <taxon>Pseudomonadati</taxon>
        <taxon>Pseudomonadota</taxon>
        <taxon>Betaproteobacteria</taxon>
        <taxon>Burkholderiales</taxon>
        <taxon>Burkholderiaceae</taxon>
        <taxon>Paraburkholderia</taxon>
    </lineage>
</organism>